<evidence type="ECO:0000256" key="1">
    <source>
        <dbReference type="ARBA" id="ARBA00043985"/>
    </source>
</evidence>
<proteinExistence type="inferred from homology"/>
<organism evidence="2 3">
    <name type="scientific">Psychrosphaera algicola</name>
    <dbReference type="NCBI Taxonomy" id="3023714"/>
    <lineage>
        <taxon>Bacteria</taxon>
        <taxon>Pseudomonadati</taxon>
        <taxon>Pseudomonadota</taxon>
        <taxon>Gammaproteobacteria</taxon>
        <taxon>Alteromonadales</taxon>
        <taxon>Pseudoalteromonadaceae</taxon>
        <taxon>Psychrosphaera</taxon>
    </lineage>
</organism>
<comment type="similarity">
    <text evidence="1">Belongs to the PspA/Vipp/IM30 family.</text>
</comment>
<protein>
    <submittedName>
        <fullName evidence="2">PspA/IM30 family protein</fullName>
    </submittedName>
</protein>
<dbReference type="Proteomes" id="UP001528411">
    <property type="component" value="Unassembled WGS sequence"/>
</dbReference>
<name>A0ABT5FE45_9GAMM</name>
<dbReference type="RefSeq" id="WP_272181012.1">
    <property type="nucleotide sequence ID" value="NZ_JAQOMS010000002.1"/>
</dbReference>
<comment type="caution">
    <text evidence="2">The sequence shown here is derived from an EMBL/GenBank/DDBJ whole genome shotgun (WGS) entry which is preliminary data.</text>
</comment>
<reference evidence="2 3" key="1">
    <citation type="submission" date="2023-01" db="EMBL/GenBank/DDBJ databases">
        <title>Psychrosphaera sp. nov., isolated from marine algae.</title>
        <authorList>
            <person name="Bayburt H."/>
            <person name="Choi B.J."/>
            <person name="Kim J.M."/>
            <person name="Choi D.G."/>
            <person name="Jeon C.O."/>
        </authorList>
    </citation>
    <scope>NUCLEOTIDE SEQUENCE [LARGE SCALE GENOMIC DNA]</scope>
    <source>
        <strain evidence="2 3">G1-22</strain>
    </source>
</reference>
<dbReference type="InterPro" id="IPR007157">
    <property type="entry name" value="PspA_VIPP1"/>
</dbReference>
<dbReference type="Pfam" id="PF04012">
    <property type="entry name" value="PspA_IM30"/>
    <property type="match status" value="1"/>
</dbReference>
<keyword evidence="3" id="KW-1185">Reference proteome</keyword>
<accession>A0ABT5FE45</accession>
<sequence>MGVITRFVDIVNSNLNSALDSAEKPEKMLRMIIHEMEEALVDIRCQAAQFIAEKK</sequence>
<gene>
    <name evidence="2" type="ORF">PN838_13555</name>
</gene>
<dbReference type="EMBL" id="JAQOMS010000002">
    <property type="protein sequence ID" value="MDC2889616.1"/>
    <property type="molecule type" value="Genomic_DNA"/>
</dbReference>
<evidence type="ECO:0000313" key="3">
    <source>
        <dbReference type="Proteomes" id="UP001528411"/>
    </source>
</evidence>
<evidence type="ECO:0000313" key="2">
    <source>
        <dbReference type="EMBL" id="MDC2889616.1"/>
    </source>
</evidence>